<organism evidence="1 2">
    <name type="scientific">Sphingomonas guangdongensis</name>
    <dbReference type="NCBI Taxonomy" id="1141890"/>
    <lineage>
        <taxon>Bacteria</taxon>
        <taxon>Pseudomonadati</taxon>
        <taxon>Pseudomonadota</taxon>
        <taxon>Alphaproteobacteria</taxon>
        <taxon>Sphingomonadales</taxon>
        <taxon>Sphingomonadaceae</taxon>
        <taxon>Sphingomonas</taxon>
    </lineage>
</organism>
<accession>A0A285R2Y5</accession>
<dbReference type="RefSeq" id="WP_245858352.1">
    <property type="nucleotide sequence ID" value="NZ_OBMI01000002.1"/>
</dbReference>
<gene>
    <name evidence="1" type="ORF">SAMN06297144_1825</name>
</gene>
<keyword evidence="2" id="KW-1185">Reference proteome</keyword>
<protein>
    <recommendedName>
        <fullName evidence="3">DUF2490 domain-containing protein</fullName>
    </recommendedName>
</protein>
<evidence type="ECO:0000313" key="2">
    <source>
        <dbReference type="Proteomes" id="UP000219494"/>
    </source>
</evidence>
<name>A0A285R2Y5_9SPHN</name>
<sequence>MAAATLLAATPAAAQTQHDAQAWWQLNAVVPLTERLRLTVEQIARASDHQGGLYQTEVGAILGYRAVDGVELAIGYRRVGGHNGAAGANEDRLRQHVVVTAGRSVGRLRVDQRFRNDQPGIGVRIRPLLRYNLPVRGAGLALFYSHESFILPNSTRWGQRRGYERMRNIVGVALPIARGVSADVGYLNQYRLGRSAVPAQMEHALLVQLTLSMAGGSAAQVDD</sequence>
<dbReference type="Proteomes" id="UP000219494">
    <property type="component" value="Unassembled WGS sequence"/>
</dbReference>
<proteinExistence type="predicted"/>
<evidence type="ECO:0008006" key="3">
    <source>
        <dbReference type="Google" id="ProtNLM"/>
    </source>
</evidence>
<dbReference type="Pfam" id="PF10677">
    <property type="entry name" value="DUF2490"/>
    <property type="match status" value="1"/>
</dbReference>
<reference evidence="1 2" key="1">
    <citation type="submission" date="2017-07" db="EMBL/GenBank/DDBJ databases">
        <authorList>
            <person name="Sun Z.S."/>
            <person name="Albrecht U."/>
            <person name="Echele G."/>
            <person name="Lee C.C."/>
        </authorList>
    </citation>
    <scope>NUCLEOTIDE SEQUENCE [LARGE SCALE GENOMIC DNA]</scope>
    <source>
        <strain evidence="1 2">CGMCC 1.12672</strain>
    </source>
</reference>
<evidence type="ECO:0000313" key="1">
    <source>
        <dbReference type="EMBL" id="SOB86717.1"/>
    </source>
</evidence>
<dbReference type="AlphaFoldDB" id="A0A285R2Y5"/>
<dbReference type="InterPro" id="IPR019619">
    <property type="entry name" value="DUF2490"/>
</dbReference>
<dbReference type="EMBL" id="OBMI01000002">
    <property type="protein sequence ID" value="SOB86717.1"/>
    <property type="molecule type" value="Genomic_DNA"/>
</dbReference>